<dbReference type="AlphaFoldDB" id="A0A3L6TFK3"/>
<comment type="caution">
    <text evidence="2">The sequence shown here is derived from an EMBL/GenBank/DDBJ whole genome shotgun (WGS) entry which is preliminary data.</text>
</comment>
<gene>
    <name evidence="2" type="ORF">C2845_PM01G18470</name>
</gene>
<organism evidence="2 3">
    <name type="scientific">Panicum miliaceum</name>
    <name type="common">Proso millet</name>
    <name type="synonym">Broomcorn millet</name>
    <dbReference type="NCBI Taxonomy" id="4540"/>
    <lineage>
        <taxon>Eukaryota</taxon>
        <taxon>Viridiplantae</taxon>
        <taxon>Streptophyta</taxon>
        <taxon>Embryophyta</taxon>
        <taxon>Tracheophyta</taxon>
        <taxon>Spermatophyta</taxon>
        <taxon>Magnoliopsida</taxon>
        <taxon>Liliopsida</taxon>
        <taxon>Poales</taxon>
        <taxon>Poaceae</taxon>
        <taxon>PACMAD clade</taxon>
        <taxon>Panicoideae</taxon>
        <taxon>Panicodae</taxon>
        <taxon>Paniceae</taxon>
        <taxon>Panicinae</taxon>
        <taxon>Panicum</taxon>
        <taxon>Panicum sect. Panicum</taxon>
    </lineage>
</organism>
<dbReference type="Proteomes" id="UP000275267">
    <property type="component" value="Unassembled WGS sequence"/>
</dbReference>
<name>A0A3L6TFK3_PANMI</name>
<sequence length="143" mass="16402">MPRKTAAMRERKRDNKGHKKSSPPAKVAKTVADGFWRASTCREEDLLQLVAERLLQEKDVVQWHPAGVDTAPWELTAELFEDPLLEPERTSLMLELGRRFMEYTQSLIGHSREKSVLLQQIGDVLPHTHKTEDDLEAEKSKNT</sequence>
<evidence type="ECO:0000256" key="1">
    <source>
        <dbReference type="SAM" id="MobiDB-lite"/>
    </source>
</evidence>
<reference evidence="3" key="1">
    <citation type="journal article" date="2019" name="Nat. Commun.">
        <title>The genome of broomcorn millet.</title>
        <authorList>
            <person name="Zou C."/>
            <person name="Miki D."/>
            <person name="Li D."/>
            <person name="Tang Q."/>
            <person name="Xiao L."/>
            <person name="Rajput S."/>
            <person name="Deng P."/>
            <person name="Jia W."/>
            <person name="Huang R."/>
            <person name="Zhang M."/>
            <person name="Sun Y."/>
            <person name="Hu J."/>
            <person name="Fu X."/>
            <person name="Schnable P.S."/>
            <person name="Li F."/>
            <person name="Zhang H."/>
            <person name="Feng B."/>
            <person name="Zhu X."/>
            <person name="Liu R."/>
            <person name="Schnable J.C."/>
            <person name="Zhu J.-K."/>
            <person name="Zhang H."/>
        </authorList>
    </citation>
    <scope>NUCLEOTIDE SEQUENCE [LARGE SCALE GENOMIC DNA]</scope>
</reference>
<protein>
    <submittedName>
        <fullName evidence="2">Uncharacterized protein</fullName>
    </submittedName>
</protein>
<evidence type="ECO:0000313" key="3">
    <source>
        <dbReference type="Proteomes" id="UP000275267"/>
    </source>
</evidence>
<keyword evidence="3" id="KW-1185">Reference proteome</keyword>
<feature type="region of interest" description="Disordered" evidence="1">
    <location>
        <begin position="1"/>
        <end position="27"/>
    </location>
</feature>
<proteinExistence type="predicted"/>
<accession>A0A3L6TFK3</accession>
<dbReference type="EMBL" id="PQIB02000001">
    <property type="protein sequence ID" value="RLN38990.1"/>
    <property type="molecule type" value="Genomic_DNA"/>
</dbReference>
<evidence type="ECO:0000313" key="2">
    <source>
        <dbReference type="EMBL" id="RLN38990.1"/>
    </source>
</evidence>